<dbReference type="InterPro" id="IPR036873">
    <property type="entry name" value="Rhodanese-like_dom_sf"/>
</dbReference>
<comment type="catalytic activity">
    <reaction evidence="5">
        <text>[molybdopterin-synthase sulfur-carrier protein]-C-terminal Gly-Gly + ATP + H(+) = [molybdopterin-synthase sulfur-carrier protein]-C-terminal Gly-Gly-AMP + diphosphate</text>
        <dbReference type="Rhea" id="RHEA:43616"/>
        <dbReference type="Rhea" id="RHEA-COMP:12159"/>
        <dbReference type="Rhea" id="RHEA-COMP:12202"/>
        <dbReference type="ChEBI" id="CHEBI:15378"/>
        <dbReference type="ChEBI" id="CHEBI:30616"/>
        <dbReference type="ChEBI" id="CHEBI:33019"/>
        <dbReference type="ChEBI" id="CHEBI:90618"/>
        <dbReference type="ChEBI" id="CHEBI:90778"/>
        <dbReference type="EC" id="2.7.7.80"/>
    </reaction>
</comment>
<gene>
    <name evidence="14" type="ORF">SAMN06295967_110133</name>
</gene>
<dbReference type="GO" id="GO:0061605">
    <property type="term" value="F:molybdopterin-synthase adenylyltransferase activity"/>
    <property type="evidence" value="ECO:0007669"/>
    <property type="project" value="UniProtKB-EC"/>
</dbReference>
<dbReference type="InterPro" id="IPR001763">
    <property type="entry name" value="Rhodanese-like_dom"/>
</dbReference>
<dbReference type="EMBL" id="FZOK01000010">
    <property type="protein sequence ID" value="SNS48344.1"/>
    <property type="molecule type" value="Genomic_DNA"/>
</dbReference>
<evidence type="ECO:0000256" key="8">
    <source>
        <dbReference type="ARBA" id="ARBA00066884"/>
    </source>
</evidence>
<keyword evidence="3" id="KW-0547">Nucleotide-binding</keyword>
<evidence type="ECO:0000313" key="14">
    <source>
        <dbReference type="EMBL" id="SNS48344.1"/>
    </source>
</evidence>
<comment type="similarity">
    <text evidence="1">Belongs to the HesA/MoeB/ThiF family.</text>
</comment>
<evidence type="ECO:0000256" key="5">
    <source>
        <dbReference type="ARBA" id="ARBA00052218"/>
    </source>
</evidence>
<comment type="function">
    <text evidence="6">Catalyzes the adenylation by ATP of the carboxyl group of the C-terminal glycine of sulfur carrier protein MoaD.</text>
</comment>
<keyword evidence="14" id="KW-0548">Nucleotidyltransferase</keyword>
<accession>A0A239EWZ7</accession>
<keyword evidence="15" id="KW-1185">Reference proteome</keyword>
<evidence type="ECO:0000256" key="1">
    <source>
        <dbReference type="ARBA" id="ARBA00009919"/>
    </source>
</evidence>
<dbReference type="Pfam" id="PF00899">
    <property type="entry name" value="ThiF"/>
    <property type="match status" value="1"/>
</dbReference>
<proteinExistence type="inferred from homology"/>
<evidence type="ECO:0000313" key="15">
    <source>
        <dbReference type="Proteomes" id="UP000198480"/>
    </source>
</evidence>
<organism evidence="14 15">
    <name type="scientific">Belliella buryatensis</name>
    <dbReference type="NCBI Taxonomy" id="1500549"/>
    <lineage>
        <taxon>Bacteria</taxon>
        <taxon>Pseudomonadati</taxon>
        <taxon>Bacteroidota</taxon>
        <taxon>Cytophagia</taxon>
        <taxon>Cytophagales</taxon>
        <taxon>Cyclobacteriaceae</taxon>
        <taxon>Belliella</taxon>
    </lineage>
</organism>
<evidence type="ECO:0000256" key="4">
    <source>
        <dbReference type="ARBA" id="ARBA00022840"/>
    </source>
</evidence>
<dbReference type="PROSITE" id="PS50206">
    <property type="entry name" value="RHODANESE_3"/>
    <property type="match status" value="1"/>
</dbReference>
<comment type="subunit">
    <text evidence="7">Homodimer. Forms a stable heterotetrameric complex of 2 MoeB and 2 MoaD during adenylation of MoaD.</text>
</comment>
<dbReference type="EC" id="2.7.7.80" evidence="8"/>
<name>A0A239EWZ7_9BACT</name>
<sequence>MAQELEMNRYSRQIMLPEFGLGGQMKLKNAKILVIGAGGLGCPILQYLAASGVGHLGIVDNDLVDISNLHRQILYHTTDIGLAKAPTAAKKLEALNPFVQTKVYEVRLDSSNAEAIFQGYDLVIDGSDNFATRYLVNDTCVKLGTPLIFGSILKFEGQVSVFNFQNGPQYRDLFPEPPPRDEVPNCSDIGVIGILPGLIGMYMANEAIKVICGLGTSLSGKLLHINSLTNTTNIFNIPKNKTALVSNKSAEIQAEIPEMDYSTFLSEQKSDPDAIIILDVREKTAFESHNFGGINIPLQELPKRVGELPENKRLLVCCQSGIRSKSAVSFLLNRFRGNIFSLSGGIGSARE</sequence>
<evidence type="ECO:0000256" key="11">
    <source>
        <dbReference type="ARBA" id="ARBA00075328"/>
    </source>
</evidence>
<dbReference type="GO" id="GO:0005524">
    <property type="term" value="F:ATP binding"/>
    <property type="evidence" value="ECO:0007669"/>
    <property type="project" value="UniProtKB-KW"/>
</dbReference>
<evidence type="ECO:0000256" key="7">
    <source>
        <dbReference type="ARBA" id="ARBA00063809"/>
    </source>
</evidence>
<evidence type="ECO:0000256" key="12">
    <source>
        <dbReference type="ARBA" id="ARBA00078531"/>
    </source>
</evidence>
<evidence type="ECO:0000259" key="13">
    <source>
        <dbReference type="PROSITE" id="PS50206"/>
    </source>
</evidence>
<dbReference type="InterPro" id="IPR035985">
    <property type="entry name" value="Ubiquitin-activating_enz"/>
</dbReference>
<keyword evidence="4" id="KW-0067">ATP-binding</keyword>
<dbReference type="GO" id="GO:0005829">
    <property type="term" value="C:cytosol"/>
    <property type="evidence" value="ECO:0007669"/>
    <property type="project" value="TreeGrafter"/>
</dbReference>
<dbReference type="FunFam" id="3.40.50.720:FF:000033">
    <property type="entry name" value="Adenylyltransferase and sulfurtransferase MOCS3"/>
    <property type="match status" value="1"/>
</dbReference>
<dbReference type="InterPro" id="IPR045886">
    <property type="entry name" value="ThiF/MoeB/HesA"/>
</dbReference>
<reference evidence="15" key="1">
    <citation type="submission" date="2017-06" db="EMBL/GenBank/DDBJ databases">
        <authorList>
            <person name="Varghese N."/>
            <person name="Submissions S."/>
        </authorList>
    </citation>
    <scope>NUCLEOTIDE SEQUENCE [LARGE SCALE GENOMIC DNA]</scope>
    <source>
        <strain evidence="15">5C</strain>
    </source>
</reference>
<feature type="domain" description="Rhodanese" evidence="13">
    <location>
        <begin position="271"/>
        <end position="346"/>
    </location>
</feature>
<evidence type="ECO:0000256" key="9">
    <source>
        <dbReference type="ARBA" id="ARBA00073635"/>
    </source>
</evidence>
<evidence type="ECO:0000256" key="6">
    <source>
        <dbReference type="ARBA" id="ARBA00055169"/>
    </source>
</evidence>
<evidence type="ECO:0000256" key="10">
    <source>
        <dbReference type="ARBA" id="ARBA00075110"/>
    </source>
</evidence>
<dbReference type="Gene3D" id="3.40.50.720">
    <property type="entry name" value="NAD(P)-binding Rossmann-like Domain"/>
    <property type="match status" value="1"/>
</dbReference>
<dbReference type="CDD" id="cd00158">
    <property type="entry name" value="RHOD"/>
    <property type="match status" value="1"/>
</dbReference>
<evidence type="ECO:0000256" key="3">
    <source>
        <dbReference type="ARBA" id="ARBA00022741"/>
    </source>
</evidence>
<dbReference type="CDD" id="cd00757">
    <property type="entry name" value="ThiF_MoeB_HesA_family"/>
    <property type="match status" value="1"/>
</dbReference>
<keyword evidence="2 14" id="KW-0808">Transferase</keyword>
<dbReference type="SUPFAM" id="SSF69572">
    <property type="entry name" value="Activating enzymes of the ubiquitin-like proteins"/>
    <property type="match status" value="1"/>
</dbReference>
<evidence type="ECO:0000256" key="2">
    <source>
        <dbReference type="ARBA" id="ARBA00022679"/>
    </source>
</evidence>
<protein>
    <recommendedName>
        <fullName evidence="9">Molybdopterin-synthase adenylyltransferase</fullName>
        <ecNumber evidence="8">2.7.7.80</ecNumber>
    </recommendedName>
    <alternativeName>
        <fullName evidence="12">MoaD protein adenylase</fullName>
    </alternativeName>
    <alternativeName>
        <fullName evidence="10">Molybdopterin-converting factor subunit 1 adenylase</fullName>
    </alternativeName>
    <alternativeName>
        <fullName evidence="11">Sulfur carrier protein MoaD adenylyltransferase</fullName>
    </alternativeName>
</protein>
<dbReference type="GO" id="GO:0004792">
    <property type="term" value="F:thiosulfate-cyanide sulfurtransferase activity"/>
    <property type="evidence" value="ECO:0007669"/>
    <property type="project" value="TreeGrafter"/>
</dbReference>
<dbReference type="AlphaFoldDB" id="A0A239EWZ7"/>
<dbReference type="NCBIfam" id="NF004281">
    <property type="entry name" value="PRK05690.1"/>
    <property type="match status" value="1"/>
</dbReference>
<dbReference type="PANTHER" id="PTHR10953">
    <property type="entry name" value="UBIQUITIN-ACTIVATING ENZYME E1"/>
    <property type="match status" value="1"/>
</dbReference>
<dbReference type="Gene3D" id="3.40.250.10">
    <property type="entry name" value="Rhodanese-like domain"/>
    <property type="match status" value="1"/>
</dbReference>
<dbReference type="PANTHER" id="PTHR10953:SF102">
    <property type="entry name" value="ADENYLYLTRANSFERASE AND SULFURTRANSFERASE MOCS3"/>
    <property type="match status" value="1"/>
</dbReference>
<dbReference type="GO" id="GO:0008641">
    <property type="term" value="F:ubiquitin-like modifier activating enzyme activity"/>
    <property type="evidence" value="ECO:0007669"/>
    <property type="project" value="InterPro"/>
</dbReference>
<dbReference type="InterPro" id="IPR000594">
    <property type="entry name" value="ThiF_NAD_FAD-bd"/>
</dbReference>
<dbReference type="RefSeq" id="WP_245812720.1">
    <property type="nucleotide sequence ID" value="NZ_FZOK01000010.1"/>
</dbReference>
<dbReference type="Proteomes" id="UP000198480">
    <property type="component" value="Unassembled WGS sequence"/>
</dbReference>
<dbReference type="GO" id="GO:0008146">
    <property type="term" value="F:sulfotransferase activity"/>
    <property type="evidence" value="ECO:0007669"/>
    <property type="project" value="TreeGrafter"/>
</dbReference>
<dbReference type="Pfam" id="PF00581">
    <property type="entry name" value="Rhodanese"/>
    <property type="match status" value="1"/>
</dbReference>